<dbReference type="InterPro" id="IPR005122">
    <property type="entry name" value="Uracil-DNA_glycosylase-like"/>
</dbReference>
<keyword evidence="6 7" id="KW-0539">Nucleus</keyword>
<accession>A0AAJ8KWV2</accession>
<dbReference type="NCBIfam" id="NF003588">
    <property type="entry name" value="PRK05254.1-1"/>
    <property type="match status" value="1"/>
</dbReference>
<evidence type="ECO:0000313" key="12">
    <source>
        <dbReference type="Proteomes" id="UP000078595"/>
    </source>
</evidence>
<dbReference type="SMART" id="SM00987">
    <property type="entry name" value="UreE_C"/>
    <property type="match status" value="1"/>
</dbReference>
<dbReference type="SMART" id="SM00986">
    <property type="entry name" value="UDG"/>
    <property type="match status" value="1"/>
</dbReference>
<feature type="active site" description="Proton acceptor" evidence="7 8">
    <location>
        <position position="202"/>
    </location>
</feature>
<comment type="similarity">
    <text evidence="1 7">Belongs to the uracil-DNA glycosylase (UDG) superfamily. UNG family.</text>
</comment>
<dbReference type="AlphaFoldDB" id="A0AAJ8KWV2"/>
<keyword evidence="5 7" id="KW-0234">DNA repair</keyword>
<feature type="domain" description="Uracil-DNA glycosylase-like" evidence="10">
    <location>
        <begin position="187"/>
        <end position="371"/>
    </location>
</feature>
<dbReference type="GO" id="GO:0005634">
    <property type="term" value="C:nucleus"/>
    <property type="evidence" value="ECO:0007669"/>
    <property type="project" value="UniProtKB-SubCell"/>
</dbReference>
<gene>
    <name evidence="7" type="primary">UNG1</name>
    <name evidence="11" type="ORF">I303_107971</name>
</gene>
<reference evidence="11" key="2">
    <citation type="submission" date="2024-02" db="EMBL/GenBank/DDBJ databases">
        <title>Comparative genomics of Cryptococcus and Kwoniella reveals pathogenesis evolution and contrasting modes of karyotype evolution via chromosome fusion or intercentromeric recombination.</title>
        <authorList>
            <person name="Coelho M.A."/>
            <person name="David-Palma M."/>
            <person name="Shea T."/>
            <person name="Bowers K."/>
            <person name="McGinley-Smith S."/>
            <person name="Mohammad A.W."/>
            <person name="Gnirke A."/>
            <person name="Yurkov A.M."/>
            <person name="Nowrousian M."/>
            <person name="Sun S."/>
            <person name="Cuomo C.A."/>
            <person name="Heitman J."/>
        </authorList>
    </citation>
    <scope>NUCLEOTIDE SEQUENCE</scope>
    <source>
        <strain evidence="11">CBS 10117</strain>
    </source>
</reference>
<evidence type="ECO:0000256" key="1">
    <source>
        <dbReference type="ARBA" id="ARBA00008184"/>
    </source>
</evidence>
<keyword evidence="12" id="KW-1185">Reference proteome</keyword>
<dbReference type="EC" id="3.2.2.27" evidence="7"/>
<feature type="region of interest" description="Disordered" evidence="9">
    <location>
        <begin position="22"/>
        <end position="84"/>
    </location>
</feature>
<dbReference type="GO" id="GO:0097510">
    <property type="term" value="P:base-excision repair, AP site formation via deaminated base removal"/>
    <property type="evidence" value="ECO:0007669"/>
    <property type="project" value="TreeGrafter"/>
</dbReference>
<reference evidence="11" key="1">
    <citation type="submission" date="2013-07" db="EMBL/GenBank/DDBJ databases">
        <authorList>
            <consortium name="The Broad Institute Genome Sequencing Platform"/>
            <person name="Cuomo C."/>
            <person name="Litvintseva A."/>
            <person name="Chen Y."/>
            <person name="Heitman J."/>
            <person name="Sun S."/>
            <person name="Springer D."/>
            <person name="Dromer F."/>
            <person name="Young S.K."/>
            <person name="Zeng Q."/>
            <person name="Gargeya S."/>
            <person name="Fitzgerald M."/>
            <person name="Abouelleil A."/>
            <person name="Alvarado L."/>
            <person name="Berlin A.M."/>
            <person name="Chapman S.B."/>
            <person name="Dewar J."/>
            <person name="Goldberg J."/>
            <person name="Griggs A."/>
            <person name="Gujja S."/>
            <person name="Hansen M."/>
            <person name="Howarth C."/>
            <person name="Imamovic A."/>
            <person name="Larimer J."/>
            <person name="McCowan C."/>
            <person name="Murphy C."/>
            <person name="Pearson M."/>
            <person name="Priest M."/>
            <person name="Roberts A."/>
            <person name="Saif S."/>
            <person name="Shea T."/>
            <person name="Sykes S."/>
            <person name="Wortman J."/>
            <person name="Nusbaum C."/>
            <person name="Birren B."/>
        </authorList>
    </citation>
    <scope>NUCLEOTIDE SEQUENCE</scope>
    <source>
        <strain evidence="11">CBS 10117</strain>
    </source>
</reference>
<comment type="function">
    <text evidence="7">Excises uracil residues from the DNA which can arise as a result of misincorporation of dUMP residues by DNA polymerase or due to deamination of cytosine.</text>
</comment>
<evidence type="ECO:0000256" key="5">
    <source>
        <dbReference type="ARBA" id="ARBA00023204"/>
    </source>
</evidence>
<dbReference type="FunFam" id="3.40.470.10:FF:000007">
    <property type="entry name" value="Uracil-DNA glycosylase"/>
    <property type="match status" value="1"/>
</dbReference>
<dbReference type="InterPro" id="IPR018085">
    <property type="entry name" value="Ura-DNA_Glyclase_AS"/>
</dbReference>
<keyword evidence="4 7" id="KW-0496">Mitochondrion</keyword>
<feature type="compositionally biased region" description="Low complexity" evidence="9">
    <location>
        <begin position="22"/>
        <end position="31"/>
    </location>
</feature>
<evidence type="ECO:0000256" key="7">
    <source>
        <dbReference type="HAMAP-Rule" id="MF_03166"/>
    </source>
</evidence>
<dbReference type="CDD" id="cd10027">
    <property type="entry name" value="UDG-F1-like"/>
    <property type="match status" value="1"/>
</dbReference>
<dbReference type="InterPro" id="IPR036895">
    <property type="entry name" value="Uracil-DNA_glycosylase-like_sf"/>
</dbReference>
<comment type="subcellular location">
    <subcellularLocation>
        <location evidence="7">Mitochondrion</location>
    </subcellularLocation>
    <subcellularLocation>
        <location evidence="7">Nucleus</location>
    </subcellularLocation>
</comment>
<dbReference type="GO" id="GO:0004844">
    <property type="term" value="F:uracil DNA N-glycosylase activity"/>
    <property type="evidence" value="ECO:0007669"/>
    <property type="project" value="UniProtKB-UniRule"/>
</dbReference>
<dbReference type="PANTHER" id="PTHR11264">
    <property type="entry name" value="URACIL-DNA GLYCOSYLASE"/>
    <property type="match status" value="1"/>
</dbReference>
<keyword evidence="3 7" id="KW-0378">Hydrolase</keyword>
<dbReference type="HAMAP" id="MF_00148">
    <property type="entry name" value="UDG"/>
    <property type="match status" value="1"/>
</dbReference>
<dbReference type="EMBL" id="CP144539">
    <property type="protein sequence ID" value="WWC65353.1"/>
    <property type="molecule type" value="Genomic_DNA"/>
</dbReference>
<organism evidence="11 12">
    <name type="scientific">Kwoniella dejecticola CBS 10117</name>
    <dbReference type="NCBI Taxonomy" id="1296121"/>
    <lineage>
        <taxon>Eukaryota</taxon>
        <taxon>Fungi</taxon>
        <taxon>Dikarya</taxon>
        <taxon>Basidiomycota</taxon>
        <taxon>Agaricomycotina</taxon>
        <taxon>Tremellomycetes</taxon>
        <taxon>Tremellales</taxon>
        <taxon>Cryptococcaceae</taxon>
        <taxon>Kwoniella</taxon>
    </lineage>
</organism>
<evidence type="ECO:0000259" key="10">
    <source>
        <dbReference type="SMART" id="SM00986"/>
    </source>
</evidence>
<evidence type="ECO:0000256" key="2">
    <source>
        <dbReference type="ARBA" id="ARBA00022763"/>
    </source>
</evidence>
<dbReference type="GO" id="GO:0005739">
    <property type="term" value="C:mitochondrion"/>
    <property type="evidence" value="ECO:0007669"/>
    <property type="project" value="UniProtKB-SubCell"/>
</dbReference>
<name>A0AAJ8KWV2_9TREE</name>
<sequence>MPPQAKSIAAYFKPTNVASATANGAASSASSITTPERQKKSTLSEAAKRAIVEGAAAASASTADSSGVKEDGEPSAKKQKIDNSPAGKSAIADIFTKTAITSTSPAKSKIPVIRSKTREELRARIAEKPEWIAKLSLEVDTMGEDWLLALQDELTKSYFLNLKEFVTNEQKTKKVFPPAEDIYSWSRFCPLKDVRVVIIGQDPYHDDGQAHGLAFSVRKGVRIPPSLRNMYKEMHDEIPGFVIPKHGDLTEWAKHGVLLLNTSLTVRAHEAGSHANKGWDQFTAAVLKVVTSRLAPNSAPSLAPASATATDEKVPGAKGVVFMAWGAHAAKMCAGVDNKTHLILKSAHPSPLSANRGFLGNNHFKKANEWLQVKYGPEGGIDWKALGAGEDGLSK</sequence>
<evidence type="ECO:0000256" key="8">
    <source>
        <dbReference type="PROSITE-ProRule" id="PRU10072"/>
    </source>
</evidence>
<evidence type="ECO:0000256" key="4">
    <source>
        <dbReference type="ARBA" id="ARBA00023128"/>
    </source>
</evidence>
<evidence type="ECO:0000256" key="3">
    <source>
        <dbReference type="ARBA" id="ARBA00022801"/>
    </source>
</evidence>
<dbReference type="SUPFAM" id="SSF52141">
    <property type="entry name" value="Uracil-DNA glycosylase-like"/>
    <property type="match status" value="1"/>
</dbReference>
<protein>
    <recommendedName>
        <fullName evidence="7">Uracil-DNA glycosylase</fullName>
        <shortName evidence="7">UDG</shortName>
        <ecNumber evidence="7">3.2.2.27</ecNumber>
    </recommendedName>
</protein>
<dbReference type="NCBIfam" id="TIGR00628">
    <property type="entry name" value="ung"/>
    <property type="match status" value="1"/>
</dbReference>
<evidence type="ECO:0000256" key="9">
    <source>
        <dbReference type="SAM" id="MobiDB-lite"/>
    </source>
</evidence>
<keyword evidence="2 7" id="KW-0227">DNA damage</keyword>
<dbReference type="InterPro" id="IPR002043">
    <property type="entry name" value="UDG_fam1"/>
</dbReference>
<comment type="catalytic activity">
    <reaction evidence="7">
        <text>Hydrolyzes single-stranded DNA or mismatched double-stranded DNA and polynucleotides, releasing free uracil.</text>
        <dbReference type="EC" id="3.2.2.27"/>
    </reaction>
</comment>
<feature type="compositionally biased region" description="Basic and acidic residues" evidence="9">
    <location>
        <begin position="67"/>
        <end position="81"/>
    </location>
</feature>
<dbReference type="Pfam" id="PF03167">
    <property type="entry name" value="UDG"/>
    <property type="match status" value="1"/>
</dbReference>
<dbReference type="NCBIfam" id="NF003592">
    <property type="entry name" value="PRK05254.1-5"/>
    <property type="match status" value="1"/>
</dbReference>
<evidence type="ECO:0000256" key="6">
    <source>
        <dbReference type="ARBA" id="ARBA00023242"/>
    </source>
</evidence>
<proteinExistence type="inferred from homology"/>
<dbReference type="PROSITE" id="PS00130">
    <property type="entry name" value="U_DNA_GLYCOSYLASE"/>
    <property type="match status" value="1"/>
</dbReference>
<dbReference type="Gene3D" id="3.40.470.10">
    <property type="entry name" value="Uracil-DNA glycosylase-like domain"/>
    <property type="match status" value="1"/>
</dbReference>
<feature type="compositionally biased region" description="Low complexity" evidence="9">
    <location>
        <begin position="55"/>
        <end position="66"/>
    </location>
</feature>
<dbReference type="PANTHER" id="PTHR11264:SF0">
    <property type="entry name" value="URACIL-DNA GLYCOSYLASE"/>
    <property type="match status" value="1"/>
</dbReference>
<evidence type="ECO:0000313" key="11">
    <source>
        <dbReference type="EMBL" id="WWC65353.1"/>
    </source>
</evidence>
<dbReference type="Proteomes" id="UP000078595">
    <property type="component" value="Chromosome 10"/>
</dbReference>